<dbReference type="PANTHER" id="PTHR21015:SF22">
    <property type="entry name" value="GLYCOSYLTRANSFERASE"/>
    <property type="match status" value="1"/>
</dbReference>
<keyword evidence="2 4" id="KW-0808">Transferase</keyword>
<keyword evidence="1" id="KW-0328">Glycosyltransferase</keyword>
<comment type="caution">
    <text evidence="4">The sequence shown here is derived from an EMBL/GenBank/DDBJ whole genome shotgun (WGS) entry which is preliminary data.</text>
</comment>
<dbReference type="AlphaFoldDB" id="A0A7J5UIK0"/>
<name>A0A7J5UIK0_9MICO</name>
<sequence>MRVLLAGGGTAGHVNPLLATAAALAARPGGAQVTALGTAAGLEHTLVPAAGYPLRIVPRVPLPRRPSLDLLRLPTNLAAAVRAAGEAIDATGAQVVVGFGGYVATPAYLAARRRGVPVVVHEQNARPGLANRLGARWAAAVALTFPSTPLRAARGRTEVTGLPLRAPVAALVADR</sequence>
<dbReference type="SUPFAM" id="SSF53756">
    <property type="entry name" value="UDP-Glycosyltransferase/glycogen phosphorylase"/>
    <property type="match status" value="1"/>
</dbReference>
<feature type="domain" description="Glycosyltransferase family 28 N-terminal" evidence="3">
    <location>
        <begin position="3"/>
        <end position="142"/>
    </location>
</feature>
<dbReference type="GO" id="GO:0016758">
    <property type="term" value="F:hexosyltransferase activity"/>
    <property type="evidence" value="ECO:0007669"/>
    <property type="project" value="InterPro"/>
</dbReference>
<proteinExistence type="predicted"/>
<keyword evidence="5" id="KW-1185">Reference proteome</keyword>
<dbReference type="GO" id="GO:1901137">
    <property type="term" value="P:carbohydrate derivative biosynthetic process"/>
    <property type="evidence" value="ECO:0007669"/>
    <property type="project" value="UniProtKB-ARBA"/>
</dbReference>
<reference evidence="4 5" key="1">
    <citation type="submission" date="2019-10" db="EMBL/GenBank/DDBJ databases">
        <title>Georgenia wutianyii sp. nov. and Georgenia yuyongxinii sp. nov. isolated from plateau pika (Ochotona curzoniae) in the Qinghai-Tibet plateau of China.</title>
        <authorList>
            <person name="Tian Z."/>
        </authorList>
    </citation>
    <scope>NUCLEOTIDE SEQUENCE [LARGE SCALE GENOMIC DNA]</scope>
    <source>
        <strain evidence="4 5">DSM 21501</strain>
    </source>
</reference>
<dbReference type="Pfam" id="PF03033">
    <property type="entry name" value="Glyco_transf_28"/>
    <property type="match status" value="1"/>
</dbReference>
<dbReference type="EMBL" id="WHJE01000255">
    <property type="protein sequence ID" value="KAE8762136.1"/>
    <property type="molecule type" value="Genomic_DNA"/>
</dbReference>
<feature type="non-terminal residue" evidence="4">
    <location>
        <position position="175"/>
    </location>
</feature>
<dbReference type="CDD" id="cd03785">
    <property type="entry name" value="GT28_MurG"/>
    <property type="match status" value="1"/>
</dbReference>
<evidence type="ECO:0000313" key="4">
    <source>
        <dbReference type="EMBL" id="KAE8762136.1"/>
    </source>
</evidence>
<evidence type="ECO:0000256" key="2">
    <source>
        <dbReference type="ARBA" id="ARBA00022679"/>
    </source>
</evidence>
<dbReference type="Gene3D" id="3.40.50.2000">
    <property type="entry name" value="Glycogen Phosphorylase B"/>
    <property type="match status" value="1"/>
</dbReference>
<evidence type="ECO:0000313" key="5">
    <source>
        <dbReference type="Proteomes" id="UP000451860"/>
    </source>
</evidence>
<organism evidence="4 5">
    <name type="scientific">Georgenia thermotolerans</name>
    <dbReference type="NCBI Taxonomy" id="527326"/>
    <lineage>
        <taxon>Bacteria</taxon>
        <taxon>Bacillati</taxon>
        <taxon>Actinomycetota</taxon>
        <taxon>Actinomycetes</taxon>
        <taxon>Micrococcales</taxon>
        <taxon>Bogoriellaceae</taxon>
        <taxon>Georgenia</taxon>
    </lineage>
</organism>
<dbReference type="PANTHER" id="PTHR21015">
    <property type="entry name" value="UDP-N-ACETYLGLUCOSAMINE--N-ACETYLMURAMYL-(PENTAPEPTIDE) PYROPHOSPHORYL-UNDECAPRENOL N-ACETYLGLUCOSAMINE TRANSFERASE 1"/>
    <property type="match status" value="1"/>
</dbReference>
<dbReference type="GO" id="GO:0005975">
    <property type="term" value="P:carbohydrate metabolic process"/>
    <property type="evidence" value="ECO:0007669"/>
    <property type="project" value="InterPro"/>
</dbReference>
<evidence type="ECO:0000256" key="1">
    <source>
        <dbReference type="ARBA" id="ARBA00022676"/>
    </source>
</evidence>
<evidence type="ECO:0000259" key="3">
    <source>
        <dbReference type="Pfam" id="PF03033"/>
    </source>
</evidence>
<gene>
    <name evidence="4" type="ORF">GB883_20935</name>
</gene>
<dbReference type="InterPro" id="IPR004276">
    <property type="entry name" value="GlycoTrans_28_N"/>
</dbReference>
<accession>A0A7J5UIK0</accession>
<protein>
    <submittedName>
        <fullName evidence="4">UDP-N-acetylglucosamine--N-acetylmuramyl-(Pentapeptide) pyrophosphoryl-undecaprenol N-acetylglucosamine transferase</fullName>
    </submittedName>
</protein>
<dbReference type="Proteomes" id="UP000451860">
    <property type="component" value="Unassembled WGS sequence"/>
</dbReference>